<dbReference type="STRING" id="1166337.SAMN05192580_0344"/>
<keyword evidence="2" id="KW-1185">Reference proteome</keyword>
<gene>
    <name evidence="1" type="ORF">SAMN05192580_0344</name>
</gene>
<dbReference type="SUPFAM" id="SSF48576">
    <property type="entry name" value="Terpenoid synthases"/>
    <property type="match status" value="1"/>
</dbReference>
<evidence type="ECO:0000313" key="1">
    <source>
        <dbReference type="EMBL" id="SFR79039.1"/>
    </source>
</evidence>
<dbReference type="Gene3D" id="1.10.600.10">
    <property type="entry name" value="Farnesyl Diphosphate Synthase"/>
    <property type="match status" value="1"/>
</dbReference>
<dbReference type="InterPro" id="IPR008949">
    <property type="entry name" value="Isoprenoid_synthase_dom_sf"/>
</dbReference>
<organism evidence="1 2">
    <name type="scientific">Sphingomonas jatrophae</name>
    <dbReference type="NCBI Taxonomy" id="1166337"/>
    <lineage>
        <taxon>Bacteria</taxon>
        <taxon>Pseudomonadati</taxon>
        <taxon>Pseudomonadota</taxon>
        <taxon>Alphaproteobacteria</taxon>
        <taxon>Sphingomonadales</taxon>
        <taxon>Sphingomonadaceae</taxon>
        <taxon>Sphingomonas</taxon>
    </lineage>
</organism>
<dbReference type="AlphaFoldDB" id="A0A1I6JJF7"/>
<dbReference type="Pfam" id="PF00494">
    <property type="entry name" value="SQS_PSY"/>
    <property type="match status" value="1"/>
</dbReference>
<proteinExistence type="predicted"/>
<dbReference type="InterPro" id="IPR002060">
    <property type="entry name" value="Squ/phyt_synthse"/>
</dbReference>
<dbReference type="Proteomes" id="UP000198824">
    <property type="component" value="Unassembled WGS sequence"/>
</dbReference>
<evidence type="ECO:0000313" key="2">
    <source>
        <dbReference type="Proteomes" id="UP000198824"/>
    </source>
</evidence>
<protein>
    <submittedName>
        <fullName evidence="1">Phytoene synthase</fullName>
    </submittedName>
</protein>
<sequence>MQDPEIELALLHAPADARDDLAALFALDARMRQIVIGAREPMLAAIKLVWWRERIEALPEAPAGEPLLAALAEAVRAGMPAEAVAGIVAGWEDVLAEDVTAGHAARGAALFRAAAARLGGPMPDGLEAGGAAWALVDAARHGAETLSAAQGQSRAPRWPGRLRALGMLARLAEQDAAGGRPAPQATPGRSARMIWHRLTGR</sequence>
<name>A0A1I6JJF7_9SPHN</name>
<reference evidence="1 2" key="1">
    <citation type="submission" date="2016-10" db="EMBL/GenBank/DDBJ databases">
        <authorList>
            <person name="de Groot N.N."/>
        </authorList>
    </citation>
    <scope>NUCLEOTIDE SEQUENCE [LARGE SCALE GENOMIC DNA]</scope>
    <source>
        <strain evidence="1 2">S5-249</strain>
    </source>
</reference>
<dbReference type="EMBL" id="FOZG01000001">
    <property type="protein sequence ID" value="SFR79039.1"/>
    <property type="molecule type" value="Genomic_DNA"/>
</dbReference>
<dbReference type="RefSeq" id="WP_093309765.1">
    <property type="nucleotide sequence ID" value="NZ_FOZG01000001.1"/>
</dbReference>
<accession>A0A1I6JJF7</accession>